<feature type="compositionally biased region" description="Polar residues" evidence="1">
    <location>
        <begin position="108"/>
        <end position="122"/>
    </location>
</feature>
<feature type="region of interest" description="Disordered" evidence="1">
    <location>
        <begin position="84"/>
        <end position="160"/>
    </location>
</feature>
<feature type="region of interest" description="Disordered" evidence="1">
    <location>
        <begin position="24"/>
        <end position="67"/>
    </location>
</feature>
<protein>
    <submittedName>
        <fullName evidence="2">Uncharacterized protein</fullName>
    </submittedName>
</protein>
<name>A0ABS8ULX0_DATST</name>
<gene>
    <name evidence="2" type="ORF">HAX54_017073</name>
</gene>
<feature type="compositionally biased region" description="Basic and acidic residues" evidence="1">
    <location>
        <begin position="84"/>
        <end position="107"/>
    </location>
</feature>
<proteinExistence type="predicted"/>
<keyword evidence="3" id="KW-1185">Reference proteome</keyword>
<organism evidence="2 3">
    <name type="scientific">Datura stramonium</name>
    <name type="common">Jimsonweed</name>
    <name type="synonym">Common thornapple</name>
    <dbReference type="NCBI Taxonomy" id="4076"/>
    <lineage>
        <taxon>Eukaryota</taxon>
        <taxon>Viridiplantae</taxon>
        <taxon>Streptophyta</taxon>
        <taxon>Embryophyta</taxon>
        <taxon>Tracheophyta</taxon>
        <taxon>Spermatophyta</taxon>
        <taxon>Magnoliopsida</taxon>
        <taxon>eudicotyledons</taxon>
        <taxon>Gunneridae</taxon>
        <taxon>Pentapetalae</taxon>
        <taxon>asterids</taxon>
        <taxon>lamiids</taxon>
        <taxon>Solanales</taxon>
        <taxon>Solanaceae</taxon>
        <taxon>Solanoideae</taxon>
        <taxon>Datureae</taxon>
        <taxon>Datura</taxon>
    </lineage>
</organism>
<evidence type="ECO:0000313" key="3">
    <source>
        <dbReference type="Proteomes" id="UP000823775"/>
    </source>
</evidence>
<dbReference type="Proteomes" id="UP000823775">
    <property type="component" value="Unassembled WGS sequence"/>
</dbReference>
<sequence>MGKALHLDMTTIYKTRPSYARVKVQGPASRVETTKEGKKCRNSGEVQPRVPRTGSKIHLPSKNASQREIVGDPNAWTVIKDNRVFSEEREENRNNSKESFNKNEEWRSSSMKKQAARSTSVGNEERKVVGENEMEDRQKDEQVMEAAHCSEATRDETTPM</sequence>
<evidence type="ECO:0000256" key="1">
    <source>
        <dbReference type="SAM" id="MobiDB-lite"/>
    </source>
</evidence>
<comment type="caution">
    <text evidence="2">The sequence shown here is derived from an EMBL/GenBank/DDBJ whole genome shotgun (WGS) entry which is preliminary data.</text>
</comment>
<dbReference type="EMBL" id="JACEIK010002112">
    <property type="protein sequence ID" value="MCD9559218.1"/>
    <property type="molecule type" value="Genomic_DNA"/>
</dbReference>
<feature type="compositionally biased region" description="Basic and acidic residues" evidence="1">
    <location>
        <begin position="123"/>
        <end position="142"/>
    </location>
</feature>
<accession>A0ABS8ULX0</accession>
<evidence type="ECO:0000313" key="2">
    <source>
        <dbReference type="EMBL" id="MCD9559218.1"/>
    </source>
</evidence>
<reference evidence="2 3" key="1">
    <citation type="journal article" date="2021" name="BMC Genomics">
        <title>Datura genome reveals duplications of psychoactive alkaloid biosynthetic genes and high mutation rate following tissue culture.</title>
        <authorList>
            <person name="Rajewski A."/>
            <person name="Carter-House D."/>
            <person name="Stajich J."/>
            <person name="Litt A."/>
        </authorList>
    </citation>
    <scope>NUCLEOTIDE SEQUENCE [LARGE SCALE GENOMIC DNA]</scope>
    <source>
        <strain evidence="2">AR-01</strain>
    </source>
</reference>
<feature type="compositionally biased region" description="Basic and acidic residues" evidence="1">
    <location>
        <begin position="151"/>
        <end position="160"/>
    </location>
</feature>